<feature type="region of interest" description="Disordered" evidence="1">
    <location>
        <begin position="76"/>
        <end position="127"/>
    </location>
</feature>
<evidence type="ECO:0000313" key="2">
    <source>
        <dbReference type="EMBL" id="CAE0660960.1"/>
    </source>
</evidence>
<gene>
    <name evidence="2" type="ORF">LGLO00237_LOCUS12547</name>
</gene>
<accession>A0A7S3YT17</accession>
<dbReference type="AlphaFoldDB" id="A0A7S3YT17"/>
<reference evidence="2" key="1">
    <citation type="submission" date="2021-01" db="EMBL/GenBank/DDBJ databases">
        <authorList>
            <person name="Corre E."/>
            <person name="Pelletier E."/>
            <person name="Niang G."/>
            <person name="Scheremetjew M."/>
            <person name="Finn R."/>
            <person name="Kale V."/>
            <person name="Holt S."/>
            <person name="Cochrane G."/>
            <person name="Meng A."/>
            <person name="Brown T."/>
            <person name="Cohen L."/>
        </authorList>
    </citation>
    <scope>NUCLEOTIDE SEQUENCE</scope>
    <source>
        <strain evidence="2">CCCM811</strain>
    </source>
</reference>
<organism evidence="2">
    <name type="scientific">Lotharella globosa</name>
    <dbReference type="NCBI Taxonomy" id="91324"/>
    <lineage>
        <taxon>Eukaryota</taxon>
        <taxon>Sar</taxon>
        <taxon>Rhizaria</taxon>
        <taxon>Cercozoa</taxon>
        <taxon>Chlorarachniophyceae</taxon>
        <taxon>Lotharella</taxon>
    </lineage>
</organism>
<sequence length="127" mass="13306">MMALQSVGATSAAFAWEGDIHTEEGSITFGQGWVGFSTLLYTVGAATHLGMMCAWRDIDIDAYEAVPMGVLKGGFASSSSVSASLSPFHASSNEGSPSGFLDEDHDQTQAFDLPSSRKGSYGSDGFH</sequence>
<name>A0A7S3YT17_9EUKA</name>
<dbReference type="EMBL" id="HBIV01017249">
    <property type="protein sequence ID" value="CAE0660960.1"/>
    <property type="molecule type" value="Transcribed_RNA"/>
</dbReference>
<proteinExistence type="predicted"/>
<protein>
    <submittedName>
        <fullName evidence="2">Uncharacterized protein</fullName>
    </submittedName>
</protein>
<evidence type="ECO:0000256" key="1">
    <source>
        <dbReference type="SAM" id="MobiDB-lite"/>
    </source>
</evidence>
<feature type="compositionally biased region" description="Low complexity" evidence="1">
    <location>
        <begin position="76"/>
        <end position="92"/>
    </location>
</feature>